<feature type="domain" description="Protein kinase" evidence="3">
    <location>
        <begin position="11"/>
        <end position="315"/>
    </location>
</feature>
<keyword evidence="1" id="KW-0175">Coiled coil</keyword>
<dbReference type="OrthoDB" id="5782056at2"/>
<dbReference type="PROSITE" id="PS50011">
    <property type="entry name" value="PROTEIN_KINASE_DOM"/>
    <property type="match status" value="1"/>
</dbReference>
<dbReference type="SUPFAM" id="SSF56112">
    <property type="entry name" value="Protein kinase-like (PK-like)"/>
    <property type="match status" value="1"/>
</dbReference>
<gene>
    <name evidence="4" type="ORF">E0W60_34525</name>
</gene>
<feature type="transmembrane region" description="Helical" evidence="2">
    <location>
        <begin position="405"/>
        <end position="433"/>
    </location>
</feature>
<keyword evidence="4" id="KW-0614">Plasmid</keyword>
<keyword evidence="2" id="KW-0472">Membrane</keyword>
<keyword evidence="2" id="KW-0812">Transmembrane</keyword>
<evidence type="ECO:0000313" key="5">
    <source>
        <dbReference type="Proteomes" id="UP000295294"/>
    </source>
</evidence>
<dbReference type="GO" id="GO:0005524">
    <property type="term" value="F:ATP binding"/>
    <property type="evidence" value="ECO:0007669"/>
    <property type="project" value="InterPro"/>
</dbReference>
<sequence length="648" mass="71048">MELFDSNGRRIALGRVLGRGGEGTVHEVPSISQHLVAKVYHEPIAPEKQAKLRAMVGRVDERLKEIATWPLATLHPSASGPVRGFLMPKAAQADPVHHLYGPAHRKQRFPNADWSFLVNTARNIASAFKTVHTYQCVIGDVNPNLVFVSKNSIVRLIDCDSFQVPNGNSTFFCEVGVPHFTPPELQGLSSFRGIHRTENHDNFGLALLVFHLLLMGRHPFSGRYSGRGDMSLEKAIAEFRFAFGLSASSKGMSAPPNAVIPAILPPAMAAMFELAFTEKGAGPNGRPTAANWVSALDSLKAQLRTCRQEAAHKYFGALANCPWCAAERQSGISFFIGIGVASTMSTSSGAGAFNIVTVWANIRAVQSPGSVSPPVMPSSHAIKANPLPSGLRAARTWRRVRRWGAVLLLLVCIVTAPKYFFGALLVAALLYFLGNSDSQEMQGLKAAWDTAKQVHATAQEQWKAVSTDQEFQAKLNELHNARKEYDALASRMAADKQKLQSNVRDLQLRKYLDTFFIADHDIPGIGPTRKAILTSFGVESAADISWNRVKAIRGFGDRLTRDLLNWRRSLEAKFVFNPNQGLDPADIATLHKRYTLLKSQLETQMQAGPSQLAQIRNHIQQRRAMLHDIVVAAALQVAQAEADFKAAA</sequence>
<protein>
    <submittedName>
        <fullName evidence="4">Helix-hairpin-helix domain-containing protein</fullName>
    </submittedName>
</protein>
<dbReference type="Proteomes" id="UP000295294">
    <property type="component" value="Plasmid unnamed4"/>
</dbReference>
<evidence type="ECO:0000259" key="3">
    <source>
        <dbReference type="PROSITE" id="PS50011"/>
    </source>
</evidence>
<dbReference type="AlphaFoldDB" id="A0A4P7LJ50"/>
<dbReference type="InterPro" id="IPR000719">
    <property type="entry name" value="Prot_kinase_dom"/>
</dbReference>
<proteinExistence type="predicted"/>
<feature type="coiled-coil region" evidence="1">
    <location>
        <begin position="471"/>
        <end position="509"/>
    </location>
</feature>
<reference evidence="4 5" key="1">
    <citation type="submission" date="2019-03" db="EMBL/GenBank/DDBJ databases">
        <title>Efficiently degradation of phenoxyalkanoic acid herbicides by Cupriavidus oxalaticus strain X32.</title>
        <authorList>
            <person name="Sheng X."/>
        </authorList>
    </citation>
    <scope>NUCLEOTIDE SEQUENCE [LARGE SCALE GENOMIC DNA]</scope>
    <source>
        <strain evidence="4 5">X32</strain>
        <plasmid evidence="4 5">unnamed4</plasmid>
    </source>
</reference>
<name>A0A4P7LJ50_9BURK</name>
<dbReference type="EMBL" id="CP038639">
    <property type="protein sequence ID" value="QBY56176.1"/>
    <property type="molecule type" value="Genomic_DNA"/>
</dbReference>
<dbReference type="InterPro" id="IPR011009">
    <property type="entry name" value="Kinase-like_dom_sf"/>
</dbReference>
<evidence type="ECO:0000313" key="4">
    <source>
        <dbReference type="EMBL" id="QBY56176.1"/>
    </source>
</evidence>
<evidence type="ECO:0000256" key="2">
    <source>
        <dbReference type="SAM" id="Phobius"/>
    </source>
</evidence>
<organism evidence="4 5">
    <name type="scientific">Cupriavidus oxalaticus</name>
    <dbReference type="NCBI Taxonomy" id="96344"/>
    <lineage>
        <taxon>Bacteria</taxon>
        <taxon>Pseudomonadati</taxon>
        <taxon>Pseudomonadota</taxon>
        <taxon>Betaproteobacteria</taxon>
        <taxon>Burkholderiales</taxon>
        <taxon>Burkholderiaceae</taxon>
        <taxon>Cupriavidus</taxon>
    </lineage>
</organism>
<evidence type="ECO:0000256" key="1">
    <source>
        <dbReference type="SAM" id="Coils"/>
    </source>
</evidence>
<accession>A0A4P7LJ50</accession>
<geneLocation type="plasmid" evidence="4">
    <name>unnamed4</name>
</geneLocation>
<keyword evidence="2" id="KW-1133">Transmembrane helix</keyword>
<dbReference type="GO" id="GO:0004672">
    <property type="term" value="F:protein kinase activity"/>
    <property type="evidence" value="ECO:0007669"/>
    <property type="project" value="InterPro"/>
</dbReference>
<dbReference type="KEGG" id="cox:E0W60_34525"/>
<dbReference type="Gene3D" id="1.10.510.10">
    <property type="entry name" value="Transferase(Phosphotransferase) domain 1"/>
    <property type="match status" value="1"/>
</dbReference>
<dbReference type="RefSeq" id="WP_135707341.1">
    <property type="nucleotide sequence ID" value="NZ_CP038639.1"/>
</dbReference>